<keyword evidence="4" id="KW-1185">Reference proteome</keyword>
<evidence type="ECO:0000313" key="4">
    <source>
        <dbReference type="Proteomes" id="UP000238479"/>
    </source>
</evidence>
<dbReference type="AlphaFoldDB" id="A0A2P6R2D7"/>
<dbReference type="SUPFAM" id="SSF53474">
    <property type="entry name" value="alpha/beta-Hydrolases"/>
    <property type="match status" value="1"/>
</dbReference>
<keyword evidence="3" id="KW-0645">Protease</keyword>
<sequence length="378" mass="42317">MGSATSSMAAKFAFFPPDPPSYNIFVDEPTGKMRISDVHPRQDVDVVKINTKKGNEIVALFIKNPSASLTVLYSHGNAADIGQMYHVFSELSVYLGVNLMGYDYSGYGQSTGKPSEQDTYADIEAAYKCLEDTYGVKEEDIILYGQSVGSGPTLDLASRLPHVRAVILHSPILSGLRVMYPVKKTFWFDIYKNIDKMPLVNSPVLVIHGTEDDVVDISHGKQLWELSKDKYEPLWLKGGNHCNLELYPEYLRHLRKFISAIEKLPRHRNLTELSPLKTVDDNDKARPSSGKRGMARWSTGQLREKSRRSTENGEKSSSRSSTYSREKSSRKLSVDRSGKARNSTDSDRARNSFDRLGDMVRSVGLCNVDCMKPAAFEA</sequence>
<dbReference type="STRING" id="74649.A0A2P6R2D7"/>
<name>A0A2P6R2D7_ROSCH</name>
<dbReference type="Gene3D" id="3.40.50.1820">
    <property type="entry name" value="alpha/beta hydrolase"/>
    <property type="match status" value="1"/>
</dbReference>
<dbReference type="InterPro" id="IPR029058">
    <property type="entry name" value="AB_hydrolase_fold"/>
</dbReference>
<dbReference type="Proteomes" id="UP000238479">
    <property type="component" value="Chromosome 4"/>
</dbReference>
<dbReference type="InterPro" id="IPR022742">
    <property type="entry name" value="Hydrolase_4"/>
</dbReference>
<evidence type="ECO:0000313" key="3">
    <source>
        <dbReference type="EMBL" id="PRQ40539.1"/>
    </source>
</evidence>
<dbReference type="Pfam" id="PF12146">
    <property type="entry name" value="Hydrolase_4"/>
    <property type="match status" value="1"/>
</dbReference>
<comment type="caution">
    <text evidence="3">The sequence shown here is derived from an EMBL/GenBank/DDBJ whole genome shotgun (WGS) entry which is preliminary data.</text>
</comment>
<feature type="compositionally biased region" description="Basic and acidic residues" evidence="1">
    <location>
        <begin position="302"/>
        <end position="317"/>
    </location>
</feature>
<feature type="region of interest" description="Disordered" evidence="1">
    <location>
        <begin position="275"/>
        <end position="351"/>
    </location>
</feature>
<gene>
    <name evidence="3" type="ORF">RchiOBHm_Chr4g0437131</name>
</gene>
<dbReference type="GO" id="GO:0004177">
    <property type="term" value="F:aminopeptidase activity"/>
    <property type="evidence" value="ECO:0007669"/>
    <property type="project" value="UniProtKB-KW"/>
</dbReference>
<feature type="domain" description="Serine aminopeptidase S33" evidence="2">
    <location>
        <begin position="69"/>
        <end position="175"/>
    </location>
</feature>
<dbReference type="OrthoDB" id="446723at2759"/>
<reference evidence="3 4" key="1">
    <citation type="journal article" date="2018" name="Nat. Genet.">
        <title>The Rosa genome provides new insights in the design of modern roses.</title>
        <authorList>
            <person name="Bendahmane M."/>
        </authorList>
    </citation>
    <scope>NUCLEOTIDE SEQUENCE [LARGE SCALE GENOMIC DNA]</scope>
    <source>
        <strain evidence="4">cv. Old Blush</strain>
    </source>
</reference>
<dbReference type="EMBL" id="PDCK01000042">
    <property type="protein sequence ID" value="PRQ40539.1"/>
    <property type="molecule type" value="Genomic_DNA"/>
</dbReference>
<dbReference type="PANTHER" id="PTHR12277:SF134">
    <property type="entry name" value="ALPHA_BETA-HYDROLASES SUPERFAMILY PROTEIN"/>
    <property type="match status" value="1"/>
</dbReference>
<accession>A0A2P6R2D7</accession>
<keyword evidence="3" id="KW-0031">Aminopeptidase</keyword>
<organism evidence="3 4">
    <name type="scientific">Rosa chinensis</name>
    <name type="common">China rose</name>
    <dbReference type="NCBI Taxonomy" id="74649"/>
    <lineage>
        <taxon>Eukaryota</taxon>
        <taxon>Viridiplantae</taxon>
        <taxon>Streptophyta</taxon>
        <taxon>Embryophyta</taxon>
        <taxon>Tracheophyta</taxon>
        <taxon>Spermatophyta</taxon>
        <taxon>Magnoliopsida</taxon>
        <taxon>eudicotyledons</taxon>
        <taxon>Gunneridae</taxon>
        <taxon>Pentapetalae</taxon>
        <taxon>rosids</taxon>
        <taxon>fabids</taxon>
        <taxon>Rosales</taxon>
        <taxon>Rosaceae</taxon>
        <taxon>Rosoideae</taxon>
        <taxon>Rosoideae incertae sedis</taxon>
        <taxon>Rosa</taxon>
    </lineage>
</organism>
<evidence type="ECO:0000259" key="2">
    <source>
        <dbReference type="Pfam" id="PF12146"/>
    </source>
</evidence>
<evidence type="ECO:0000256" key="1">
    <source>
        <dbReference type="SAM" id="MobiDB-lite"/>
    </source>
</evidence>
<keyword evidence="3" id="KW-0378">Hydrolase</keyword>
<dbReference type="Gramene" id="PRQ40539">
    <property type="protein sequence ID" value="PRQ40539"/>
    <property type="gene ID" value="RchiOBHm_Chr4g0437131"/>
</dbReference>
<dbReference type="OMA" id="HSTECVT"/>
<feature type="compositionally biased region" description="Basic and acidic residues" evidence="1">
    <location>
        <begin position="324"/>
        <end position="351"/>
    </location>
</feature>
<protein>
    <submittedName>
        <fullName evidence="3">Putative serine aminopeptidase, S33, alpha/Beta hydrolase</fullName>
    </submittedName>
</protein>
<dbReference type="PANTHER" id="PTHR12277">
    <property type="entry name" value="ALPHA/BETA HYDROLASE DOMAIN-CONTAINING PROTEIN"/>
    <property type="match status" value="1"/>
</dbReference>
<proteinExistence type="predicted"/>